<dbReference type="SUPFAM" id="SSF53756">
    <property type="entry name" value="UDP-Glycosyltransferase/glycogen phosphorylase"/>
    <property type="match status" value="1"/>
</dbReference>
<dbReference type="EMBL" id="CAFBQU010000030">
    <property type="protein sequence ID" value="CAB5066301.1"/>
    <property type="molecule type" value="Genomic_DNA"/>
</dbReference>
<dbReference type="Pfam" id="PF13692">
    <property type="entry name" value="Glyco_trans_1_4"/>
    <property type="match status" value="1"/>
</dbReference>
<evidence type="ECO:0000313" key="2">
    <source>
        <dbReference type="EMBL" id="CAB5014993.1"/>
    </source>
</evidence>
<dbReference type="PANTHER" id="PTHR46401">
    <property type="entry name" value="GLYCOSYLTRANSFERASE WBBK-RELATED"/>
    <property type="match status" value="1"/>
</dbReference>
<dbReference type="SUPFAM" id="SSF53335">
    <property type="entry name" value="S-adenosyl-L-methionine-dependent methyltransferases"/>
    <property type="match status" value="1"/>
</dbReference>
<evidence type="ECO:0000256" key="1">
    <source>
        <dbReference type="ARBA" id="ARBA00022679"/>
    </source>
</evidence>
<proteinExistence type="predicted"/>
<dbReference type="GO" id="GO:0016757">
    <property type="term" value="F:glycosyltransferase activity"/>
    <property type="evidence" value="ECO:0007669"/>
    <property type="project" value="TreeGrafter"/>
</dbReference>
<accession>A0A6J7QH63</accession>
<dbReference type="Gene3D" id="3.40.50.150">
    <property type="entry name" value="Vaccinia Virus protein VP39"/>
    <property type="match status" value="1"/>
</dbReference>
<dbReference type="AlphaFoldDB" id="A0A6J7QH63"/>
<name>A0A6J7QH63_9ZZZZ</name>
<dbReference type="GO" id="GO:0009103">
    <property type="term" value="P:lipopolysaccharide biosynthetic process"/>
    <property type="evidence" value="ECO:0007669"/>
    <property type="project" value="TreeGrafter"/>
</dbReference>
<dbReference type="InterPro" id="IPR029063">
    <property type="entry name" value="SAM-dependent_MTases_sf"/>
</dbReference>
<sequence>MAKDKAISVLMCGTFDPRFGRNRQLLRLMKSRNVNVTVKNYSLWSSNKVADVRQGKVQRALRAIAVYGQMIVALLGQTLNPRRRPSVVLVPHPCQFDAVVVGVVCRIVRVPMVIDYFVSLHETVVDDRNIVSSTSLTAKVLRSADALSAKLATLILTDTPEDAEAFAKETSTAPSKWRTVWVGADSDFYQPVSATPAPEKVVLFYGTYIPLQGIDFIVRASLLLPKEYQVRLVGDGQERPRIEKIIHELNAPIELFDSVSEEKLAENISQASVCLGIFGTGAKSSRVIPNKVFQCMAMGKAIITADTPAIRHHLEDAVVTVPAGNPQALANGIVALLEDVVKIRELETGARKLFLEKFDDNKIAPLLVEALQAASGKASVLKEVPLSVMDHLRFALVHRALLLLQPKSILEIGIGQGSFSTRIAQWGQYLGVENNPADAGVAAARLSHFPDAEFRKGGIEQVQPYETFDLVCAFDALENVESDVTALRSWVEHVNEYGSLIMSTSTRNTRYERKGIKKLLAAAEMEEVSIHPYGAIGGHAVEWVSSKLLSRHLRFVQPNSVLIGKLLAVVAVPMKLLQRPFLHTSVGVGWVVVARRKRGAL</sequence>
<gene>
    <name evidence="2" type="ORF">UFOPK4098_00517</name>
    <name evidence="3" type="ORF">UFOPK4347_01147</name>
</gene>
<organism evidence="2">
    <name type="scientific">freshwater metagenome</name>
    <dbReference type="NCBI Taxonomy" id="449393"/>
    <lineage>
        <taxon>unclassified sequences</taxon>
        <taxon>metagenomes</taxon>
        <taxon>ecological metagenomes</taxon>
    </lineage>
</organism>
<keyword evidence="1" id="KW-0808">Transferase</keyword>
<dbReference type="EMBL" id="CAFBPN010000017">
    <property type="protein sequence ID" value="CAB5014993.1"/>
    <property type="molecule type" value="Genomic_DNA"/>
</dbReference>
<protein>
    <submittedName>
        <fullName evidence="2">Unannotated protein</fullName>
    </submittedName>
</protein>
<dbReference type="Pfam" id="PF13489">
    <property type="entry name" value="Methyltransf_23"/>
    <property type="match status" value="1"/>
</dbReference>
<dbReference type="Gene3D" id="3.40.50.2000">
    <property type="entry name" value="Glycogen Phosphorylase B"/>
    <property type="match status" value="1"/>
</dbReference>
<reference evidence="2" key="1">
    <citation type="submission" date="2020-05" db="EMBL/GenBank/DDBJ databases">
        <authorList>
            <person name="Chiriac C."/>
            <person name="Salcher M."/>
            <person name="Ghai R."/>
            <person name="Kavagutti S V."/>
        </authorList>
    </citation>
    <scope>NUCLEOTIDE SEQUENCE</scope>
</reference>
<evidence type="ECO:0000313" key="3">
    <source>
        <dbReference type="EMBL" id="CAB5066301.1"/>
    </source>
</evidence>
<dbReference type="PANTHER" id="PTHR46401:SF2">
    <property type="entry name" value="GLYCOSYLTRANSFERASE WBBK-RELATED"/>
    <property type="match status" value="1"/>
</dbReference>